<evidence type="ECO:0000259" key="7">
    <source>
        <dbReference type="PROSITE" id="PS50011"/>
    </source>
</evidence>
<keyword evidence="3 8" id="KW-0418">Kinase</keyword>
<dbReference type="Gene3D" id="2.120.10.60">
    <property type="entry name" value="Tricorn protease N-terminal domain"/>
    <property type="match status" value="1"/>
</dbReference>
<dbReference type="CDD" id="cd14014">
    <property type="entry name" value="STKc_PknB_like"/>
    <property type="match status" value="1"/>
</dbReference>
<dbReference type="PROSITE" id="PS00107">
    <property type="entry name" value="PROTEIN_KINASE_ATP"/>
    <property type="match status" value="1"/>
</dbReference>
<keyword evidence="6" id="KW-0812">Transmembrane</keyword>
<dbReference type="InterPro" id="IPR011042">
    <property type="entry name" value="6-blade_b-propeller_TolB-like"/>
</dbReference>
<evidence type="ECO:0000256" key="4">
    <source>
        <dbReference type="ARBA" id="ARBA00022840"/>
    </source>
</evidence>
<name>A0A143PLR3_LUTPR</name>
<evidence type="ECO:0000256" key="5">
    <source>
        <dbReference type="PROSITE-ProRule" id="PRU10141"/>
    </source>
</evidence>
<dbReference type="Gene3D" id="2.120.10.30">
    <property type="entry name" value="TolB, C-terminal domain"/>
    <property type="match status" value="2"/>
</dbReference>
<evidence type="ECO:0000313" key="9">
    <source>
        <dbReference type="Proteomes" id="UP000076079"/>
    </source>
</evidence>
<keyword evidence="6" id="KW-1133">Transmembrane helix</keyword>
<dbReference type="PROSITE" id="PS50011">
    <property type="entry name" value="PROTEIN_KINASE_DOM"/>
    <property type="match status" value="1"/>
</dbReference>
<keyword evidence="4 5" id="KW-0067">ATP-binding</keyword>
<dbReference type="SMART" id="SM00220">
    <property type="entry name" value="S_TKc"/>
    <property type="match status" value="1"/>
</dbReference>
<dbReference type="GO" id="GO:0005524">
    <property type="term" value="F:ATP binding"/>
    <property type="evidence" value="ECO:0007669"/>
    <property type="project" value="UniProtKB-UniRule"/>
</dbReference>
<dbReference type="Pfam" id="PF07676">
    <property type="entry name" value="PD40"/>
    <property type="match status" value="3"/>
</dbReference>
<dbReference type="EC" id="2.7.11.1" evidence="8"/>
<sequence length="979" mass="104447">MSDRNRWRRVEQICQTVLDLPVGDRDEFLRDACGDDADIRDEIRLLLAKDPAVDSFLITPLAAVAAHVMPPTRASLTGRRLGVLAIGPCVGRGGMGEVYRARDTRLERDVALKVLPDAFALDPDRLGRFRREAQILASLNHPNIAAIYGVEECEDVYAIVLELVDGPTLAERLARGAIPMAEALTIARQVAEGIEAAHERGVVHRDLKPANIKLRPDGAVKVLDFGIARALDAHADSEEIGSSPASPGNVTNTKVGSLLGTADYMSPEQRKGCRADKRSDIWAFGAVLFEMLTGQHVKVGETSEGAVALPAVDGAALPPATPAAVRRLIARCLEPDARRRLRDIGEARIVLEDPLATSSDEARLTTGPATRMHPWRRVIAVAIAAAAFTAAALAGWYLKPSPVLAVTRFAITLPEARDELSVRGPSRASIALSRDGAQLVYASNERLYLRAMSESVAQPIRGSESHQAVLAPAFSPDGRFVVFWALSDRTLKRIAIAGGAAETICAAENPVGVEWTSDHILFGQLGKGIMRVAPDGGAPTLIAATTDGEQADSPQLLPGGRHVLFTLATGTARDRWDHARIVAQSLATGQRKTLVIGGSAGRYVATGHLVYAVGGTLFARAFDAARLEMKGTAIPVVVGVGRSVGGATGVAQFSVSEEGTLAYVVGPASPTYSAGHLALVDRQGQVDYLNLPPGLYESPRASPDGSRIAFGTDDGKEAIVWTFELAGGRAMQRLTSGGSNRFPIWTSDSKRIVFQSDRDGDRALFWQRADGAAAAERLTTPDKGEAHVPESWSPNSDVLLFSVASNAGFAVRILSLGRKTVTSYGAVQSVDPPGAVFSPDGRWVAYTSSAKRGKTTVHVQPFPATGAKFTLTARGFDTPHAVTWSADGKELFYDPRPGGFESVSVTTNPSFAFGDPVTTSRSFLSSPPEARRRYDVTPSGQFLVVTSTGLPGSGGPPTPQVQVVLNWFQELRQRMLMGR</sequence>
<dbReference type="SUPFAM" id="SSF82171">
    <property type="entry name" value="DPP6 N-terminal domain-like"/>
    <property type="match status" value="1"/>
</dbReference>
<feature type="transmembrane region" description="Helical" evidence="6">
    <location>
        <begin position="378"/>
        <end position="398"/>
    </location>
</feature>
<keyword evidence="6" id="KW-0472">Membrane</keyword>
<dbReference type="InterPro" id="IPR017441">
    <property type="entry name" value="Protein_kinase_ATP_BS"/>
</dbReference>
<dbReference type="Gene3D" id="3.30.200.20">
    <property type="entry name" value="Phosphorylase Kinase, domain 1"/>
    <property type="match status" value="1"/>
</dbReference>
<evidence type="ECO:0000256" key="1">
    <source>
        <dbReference type="ARBA" id="ARBA00022679"/>
    </source>
</evidence>
<dbReference type="InterPro" id="IPR011009">
    <property type="entry name" value="Kinase-like_dom_sf"/>
</dbReference>
<dbReference type="PANTHER" id="PTHR43289">
    <property type="entry name" value="MITOGEN-ACTIVATED PROTEIN KINASE KINASE KINASE 20-RELATED"/>
    <property type="match status" value="1"/>
</dbReference>
<dbReference type="Proteomes" id="UP000076079">
    <property type="component" value="Chromosome"/>
</dbReference>
<dbReference type="InterPro" id="IPR000719">
    <property type="entry name" value="Prot_kinase_dom"/>
</dbReference>
<dbReference type="SUPFAM" id="SSF63829">
    <property type="entry name" value="Calcium-dependent phosphotriesterase"/>
    <property type="match status" value="1"/>
</dbReference>
<feature type="binding site" evidence="5">
    <location>
        <position position="113"/>
    </location>
    <ligand>
        <name>ATP</name>
        <dbReference type="ChEBI" id="CHEBI:30616"/>
    </ligand>
</feature>
<keyword evidence="9" id="KW-1185">Reference proteome</keyword>
<organism evidence="8 9">
    <name type="scientific">Luteitalea pratensis</name>
    <dbReference type="NCBI Taxonomy" id="1855912"/>
    <lineage>
        <taxon>Bacteria</taxon>
        <taxon>Pseudomonadati</taxon>
        <taxon>Acidobacteriota</taxon>
        <taxon>Vicinamibacteria</taxon>
        <taxon>Vicinamibacterales</taxon>
        <taxon>Vicinamibacteraceae</taxon>
        <taxon>Luteitalea</taxon>
    </lineage>
</organism>
<dbReference type="Gene3D" id="1.10.510.10">
    <property type="entry name" value="Transferase(Phosphotransferase) domain 1"/>
    <property type="match status" value="1"/>
</dbReference>
<feature type="domain" description="Protein kinase" evidence="7">
    <location>
        <begin position="84"/>
        <end position="356"/>
    </location>
</feature>
<evidence type="ECO:0000313" key="8">
    <source>
        <dbReference type="EMBL" id="AMY09517.1"/>
    </source>
</evidence>
<dbReference type="OrthoDB" id="500858at2"/>
<dbReference type="PANTHER" id="PTHR43289:SF6">
    <property type="entry name" value="SERINE_THREONINE-PROTEIN KINASE NEKL-3"/>
    <property type="match status" value="1"/>
</dbReference>
<dbReference type="PATRIC" id="fig|1813736.3.peg.2907"/>
<gene>
    <name evidence="8" type="primary">prkC_31</name>
    <name evidence="8" type="ORF">LuPra_02734</name>
</gene>
<dbReference type="STRING" id="1855912.LuPra_02734"/>
<dbReference type="SUPFAM" id="SSF56112">
    <property type="entry name" value="Protein kinase-like (PK-like)"/>
    <property type="match status" value="1"/>
</dbReference>
<keyword evidence="2 5" id="KW-0547">Nucleotide-binding</keyword>
<evidence type="ECO:0000256" key="3">
    <source>
        <dbReference type="ARBA" id="ARBA00022777"/>
    </source>
</evidence>
<dbReference type="AlphaFoldDB" id="A0A143PLR3"/>
<dbReference type="GO" id="GO:0004674">
    <property type="term" value="F:protein serine/threonine kinase activity"/>
    <property type="evidence" value="ECO:0007669"/>
    <property type="project" value="UniProtKB-EC"/>
</dbReference>
<evidence type="ECO:0000256" key="6">
    <source>
        <dbReference type="SAM" id="Phobius"/>
    </source>
</evidence>
<evidence type="ECO:0000256" key="2">
    <source>
        <dbReference type="ARBA" id="ARBA00022741"/>
    </source>
</evidence>
<dbReference type="KEGG" id="abac:LuPra_02734"/>
<proteinExistence type="predicted"/>
<accession>A0A143PLR3</accession>
<dbReference type="Pfam" id="PF00069">
    <property type="entry name" value="Pkinase"/>
    <property type="match status" value="1"/>
</dbReference>
<dbReference type="RefSeq" id="WP_110171261.1">
    <property type="nucleotide sequence ID" value="NZ_CP015136.1"/>
</dbReference>
<protein>
    <submittedName>
        <fullName evidence="8">Serine/threonine-protein kinase PrkC</fullName>
        <ecNumber evidence="8">2.7.11.1</ecNumber>
    </submittedName>
</protein>
<dbReference type="EMBL" id="CP015136">
    <property type="protein sequence ID" value="AMY09517.1"/>
    <property type="molecule type" value="Genomic_DNA"/>
</dbReference>
<reference evidence="8 9" key="1">
    <citation type="journal article" date="2016" name="Genome Announc.">
        <title>First Complete Genome Sequence of a Subdivision 6 Acidobacterium Strain.</title>
        <authorList>
            <person name="Huang S."/>
            <person name="Vieira S."/>
            <person name="Bunk B."/>
            <person name="Riedel T."/>
            <person name="Sproer C."/>
            <person name="Overmann J."/>
        </authorList>
    </citation>
    <scope>NUCLEOTIDE SEQUENCE [LARGE SCALE GENOMIC DNA]</scope>
    <source>
        <strain evidence="9">DSM 100886 HEG_-6_39</strain>
    </source>
</reference>
<reference evidence="9" key="2">
    <citation type="submission" date="2016-04" db="EMBL/GenBank/DDBJ databases">
        <title>First Complete Genome Sequence of a Subdivision 6 Acidobacterium.</title>
        <authorList>
            <person name="Huang S."/>
            <person name="Vieira S."/>
            <person name="Bunk B."/>
            <person name="Riedel T."/>
            <person name="Sproeer C."/>
            <person name="Overmann J."/>
        </authorList>
    </citation>
    <scope>NUCLEOTIDE SEQUENCE [LARGE SCALE GENOMIC DNA]</scope>
    <source>
        <strain evidence="9">DSM 100886 HEG_-6_39</strain>
    </source>
</reference>
<keyword evidence="1 8" id="KW-0808">Transferase</keyword>
<dbReference type="InterPro" id="IPR011659">
    <property type="entry name" value="WD40"/>
</dbReference>